<organism evidence="3 4">
    <name type="scientific">Candidatus Gottesmanbacteria bacterium RBG_13_37_7</name>
    <dbReference type="NCBI Taxonomy" id="1798369"/>
    <lineage>
        <taxon>Bacteria</taxon>
        <taxon>Candidatus Gottesmaniibacteriota</taxon>
    </lineage>
</organism>
<dbReference type="Gene3D" id="2.60.120.10">
    <property type="entry name" value="Jelly Rolls"/>
    <property type="match status" value="1"/>
</dbReference>
<evidence type="ECO:0000256" key="1">
    <source>
        <dbReference type="ARBA" id="ARBA00022723"/>
    </source>
</evidence>
<reference evidence="3 4" key="1">
    <citation type="journal article" date="2016" name="Nat. Commun.">
        <title>Thousands of microbial genomes shed light on interconnected biogeochemical processes in an aquifer system.</title>
        <authorList>
            <person name="Anantharaman K."/>
            <person name="Brown C.T."/>
            <person name="Hug L.A."/>
            <person name="Sharon I."/>
            <person name="Castelle C.J."/>
            <person name="Probst A.J."/>
            <person name="Thomas B.C."/>
            <person name="Singh A."/>
            <person name="Wilkins M.J."/>
            <person name="Karaoz U."/>
            <person name="Brodie E.L."/>
            <person name="Williams K.H."/>
            <person name="Hubbard S.S."/>
            <person name="Banfield J.F."/>
        </authorList>
    </citation>
    <scope>NUCLEOTIDE SEQUENCE [LARGE SCALE GENOMIC DNA]</scope>
</reference>
<dbReference type="InterPro" id="IPR051610">
    <property type="entry name" value="GPI/OXD"/>
</dbReference>
<comment type="caution">
    <text evidence="3">The sequence shown here is derived from an EMBL/GenBank/DDBJ whole genome shotgun (WGS) entry which is preliminary data.</text>
</comment>
<dbReference type="InterPro" id="IPR011051">
    <property type="entry name" value="RmlC_Cupin_sf"/>
</dbReference>
<dbReference type="Proteomes" id="UP000178230">
    <property type="component" value="Unassembled WGS sequence"/>
</dbReference>
<dbReference type="Pfam" id="PF07883">
    <property type="entry name" value="Cupin_2"/>
    <property type="match status" value="1"/>
</dbReference>
<dbReference type="SUPFAM" id="SSF51182">
    <property type="entry name" value="RmlC-like cupins"/>
    <property type="match status" value="1"/>
</dbReference>
<evidence type="ECO:0000313" key="3">
    <source>
        <dbReference type="EMBL" id="OGF99598.1"/>
    </source>
</evidence>
<keyword evidence="1" id="KW-0479">Metal-binding</keyword>
<gene>
    <name evidence="3" type="ORF">A2Y99_05405</name>
</gene>
<protein>
    <recommendedName>
        <fullName evidence="2">Cupin type-2 domain-containing protein</fullName>
    </recommendedName>
</protein>
<dbReference type="PANTHER" id="PTHR35848:SF6">
    <property type="entry name" value="CUPIN TYPE-2 DOMAIN-CONTAINING PROTEIN"/>
    <property type="match status" value="1"/>
</dbReference>
<dbReference type="InterPro" id="IPR014710">
    <property type="entry name" value="RmlC-like_jellyroll"/>
</dbReference>
<dbReference type="EMBL" id="MFIY01000046">
    <property type="protein sequence ID" value="OGF99598.1"/>
    <property type="molecule type" value="Genomic_DNA"/>
</dbReference>
<dbReference type="PANTHER" id="PTHR35848">
    <property type="entry name" value="OXALATE-BINDING PROTEIN"/>
    <property type="match status" value="1"/>
</dbReference>
<dbReference type="AlphaFoldDB" id="A0A1F5YHC7"/>
<dbReference type="GO" id="GO:0046872">
    <property type="term" value="F:metal ion binding"/>
    <property type="evidence" value="ECO:0007669"/>
    <property type="project" value="UniProtKB-KW"/>
</dbReference>
<evidence type="ECO:0000259" key="2">
    <source>
        <dbReference type="Pfam" id="PF07883"/>
    </source>
</evidence>
<dbReference type="InterPro" id="IPR013096">
    <property type="entry name" value="Cupin_2"/>
</dbReference>
<feature type="domain" description="Cupin type-2" evidence="2">
    <location>
        <begin position="140"/>
        <end position="206"/>
    </location>
</feature>
<proteinExistence type="predicted"/>
<accession>A0A1F5YHC7</accession>
<sequence>MEYHVVGIYKKAVNIAFLNFFRNQRFNGSRTGNRNKCRCSDFTVSCDYFASFGSGIFTAVCYLKSKISQIFNIMINKAIAILILTVKCLLYNMKKFSASLSFWIAASHENPKNSGVVKKIMLAYKDHHLSGRIQMINLARLKRGKCFQAHYHTDMTEIFIILKGSAKIRIEKEKSILKKFDLVVIPSNTIHTMMNMGRTETDYLVIGISKGANGRTINVADNKD</sequence>
<name>A0A1F5YHC7_9BACT</name>
<evidence type="ECO:0000313" key="4">
    <source>
        <dbReference type="Proteomes" id="UP000178230"/>
    </source>
</evidence>